<evidence type="ECO:0000313" key="3">
    <source>
        <dbReference type="Proteomes" id="UP000006671"/>
    </source>
</evidence>
<sequence>MSSQLNISFHRSNHQEESDFLISTSFIHCHVHESIIKKHFKMLETMMNGKWKVEKKENLTIFEFDSESEKEIVGLMEEQKKQLLMKCLLSNIYKKEGEKVEESQFLIEYDFLTCFYNLANYLGADDLCSYLLLEQDIFPPTVKLFLYKLWKLDIPEKIRISWLFKVETLSDCEFGELPVEALDQIMDDDLISLSSKIKIYVNHVSKNGAENYVKIAEKLKKLYESCGNLLVNDNFDSTIQDYLLEYYDIFKERTQVEDANDTQLFETETFIHYFSIFLELDSTDDEPYPLLTKLKLNLEQHDSDSIYWWYFKFQNSLPDNFNVRFYCTCDNTDLFINDWIEKLNPIHLKDYSKPQTIDTDQGFESFDGESYITLHSLIVIEKENPNKRNHANLPINDNDNELNSLSKKQKSD</sequence>
<organism evidence="3">
    <name type="scientific">Naegleria gruberi</name>
    <name type="common">Amoeba</name>
    <dbReference type="NCBI Taxonomy" id="5762"/>
    <lineage>
        <taxon>Eukaryota</taxon>
        <taxon>Discoba</taxon>
        <taxon>Heterolobosea</taxon>
        <taxon>Tetramitia</taxon>
        <taxon>Eutetramitia</taxon>
        <taxon>Vahlkampfiidae</taxon>
        <taxon>Naegleria</taxon>
    </lineage>
</organism>
<feature type="region of interest" description="Disordered" evidence="1">
    <location>
        <begin position="389"/>
        <end position="412"/>
    </location>
</feature>
<dbReference type="Proteomes" id="UP000006671">
    <property type="component" value="Unassembled WGS sequence"/>
</dbReference>
<dbReference type="InParanoid" id="D2VD96"/>
<feature type="compositionally biased region" description="Polar residues" evidence="1">
    <location>
        <begin position="395"/>
        <end position="406"/>
    </location>
</feature>
<dbReference type="EMBL" id="GG738864">
    <property type="protein sequence ID" value="EFC45104.1"/>
    <property type="molecule type" value="Genomic_DNA"/>
</dbReference>
<dbReference type="KEGG" id="ngr:NAEGRDRAFT_66766"/>
<dbReference type="GeneID" id="8857055"/>
<evidence type="ECO:0000256" key="1">
    <source>
        <dbReference type="SAM" id="MobiDB-lite"/>
    </source>
</evidence>
<gene>
    <name evidence="2" type="ORF">NAEGRDRAFT_66766</name>
</gene>
<accession>D2VD96</accession>
<evidence type="ECO:0000313" key="2">
    <source>
        <dbReference type="EMBL" id="EFC45104.1"/>
    </source>
</evidence>
<dbReference type="AlphaFoldDB" id="D2VD96"/>
<proteinExistence type="predicted"/>
<dbReference type="VEuPathDB" id="AmoebaDB:NAEGRDRAFT_66766"/>
<dbReference type="RefSeq" id="XP_002677848.1">
    <property type="nucleotide sequence ID" value="XM_002677802.1"/>
</dbReference>
<name>D2VD96_NAEGR</name>
<reference evidence="2 3" key="1">
    <citation type="journal article" date="2010" name="Cell">
        <title>The genome of Naegleria gruberi illuminates early eukaryotic versatility.</title>
        <authorList>
            <person name="Fritz-Laylin L.K."/>
            <person name="Prochnik S.E."/>
            <person name="Ginger M.L."/>
            <person name="Dacks J.B."/>
            <person name="Carpenter M.L."/>
            <person name="Field M.C."/>
            <person name="Kuo A."/>
            <person name="Paredez A."/>
            <person name="Chapman J."/>
            <person name="Pham J."/>
            <person name="Shu S."/>
            <person name="Neupane R."/>
            <person name="Cipriano M."/>
            <person name="Mancuso J."/>
            <person name="Tu H."/>
            <person name="Salamov A."/>
            <person name="Lindquist E."/>
            <person name="Shapiro H."/>
            <person name="Lucas S."/>
            <person name="Grigoriev I.V."/>
            <person name="Cande W.Z."/>
            <person name="Fulton C."/>
            <person name="Rokhsar D.S."/>
            <person name="Dawson S.C."/>
        </authorList>
    </citation>
    <scope>NUCLEOTIDE SEQUENCE [LARGE SCALE GENOMIC DNA]</scope>
    <source>
        <strain evidence="2 3">NEG-M</strain>
    </source>
</reference>
<keyword evidence="3" id="KW-1185">Reference proteome</keyword>
<protein>
    <submittedName>
        <fullName evidence="2">Predicted protein</fullName>
    </submittedName>
</protein>